<protein>
    <submittedName>
        <fullName evidence="1">Uncharacterized protein</fullName>
    </submittedName>
</protein>
<gene>
    <name evidence="1" type="ORF">Q4528_13380</name>
</gene>
<accession>A0AAW7YXK3</accession>
<evidence type="ECO:0000313" key="2">
    <source>
        <dbReference type="Proteomes" id="UP001170310"/>
    </source>
</evidence>
<comment type="caution">
    <text evidence="1">The sequence shown here is derived from an EMBL/GenBank/DDBJ whole genome shotgun (WGS) entry which is preliminary data.</text>
</comment>
<keyword evidence="2" id="KW-1185">Reference proteome</keyword>
<dbReference type="AlphaFoldDB" id="A0AAW7YXK3"/>
<dbReference type="EMBL" id="JAUOQO010000205">
    <property type="protein sequence ID" value="MDO6575101.1"/>
    <property type="molecule type" value="Genomic_DNA"/>
</dbReference>
<dbReference type="Proteomes" id="UP001170310">
    <property type="component" value="Unassembled WGS sequence"/>
</dbReference>
<name>A0AAW7YXK3_9STAP</name>
<dbReference type="GO" id="GO:0042834">
    <property type="term" value="F:peptidoglycan binding"/>
    <property type="evidence" value="ECO:0007669"/>
    <property type="project" value="InterPro"/>
</dbReference>
<dbReference type="InterPro" id="IPR036680">
    <property type="entry name" value="SPOR-like_sf"/>
</dbReference>
<proteinExistence type="predicted"/>
<feature type="non-terminal residue" evidence="1">
    <location>
        <position position="84"/>
    </location>
</feature>
<evidence type="ECO:0000313" key="1">
    <source>
        <dbReference type="EMBL" id="MDO6575101.1"/>
    </source>
</evidence>
<sequence length="84" mass="9576">MTEIKDNDNLLAEMPEEALSPSLETIENSDVAIKVTDVKSLLEAKPSKHYTLQLMALNNREKAQQFVSARQWSHDVWVYRSSAN</sequence>
<reference evidence="1" key="1">
    <citation type="submission" date="2023-07" db="EMBL/GenBank/DDBJ databases">
        <title>Genome content predicts the carbon catabolic preferences of heterotrophic bacteria.</title>
        <authorList>
            <person name="Gralka M."/>
        </authorList>
    </citation>
    <scope>NUCLEOTIDE SEQUENCE</scope>
    <source>
        <strain evidence="1">E2R20</strain>
    </source>
</reference>
<organism evidence="1 2">
    <name type="scientific">Staphylococcus pasteuri_A</name>
    <dbReference type="NCBI Taxonomy" id="3062664"/>
    <lineage>
        <taxon>Bacteria</taxon>
        <taxon>Bacillati</taxon>
        <taxon>Bacillota</taxon>
        <taxon>Bacilli</taxon>
        <taxon>Bacillales</taxon>
        <taxon>Staphylococcaceae</taxon>
        <taxon>Staphylococcus</taxon>
    </lineage>
</organism>
<dbReference type="Gene3D" id="3.30.70.1070">
    <property type="entry name" value="Sporulation related repeat"/>
    <property type="match status" value="1"/>
</dbReference>
<dbReference type="RefSeq" id="WP_303522012.1">
    <property type="nucleotide sequence ID" value="NZ_JAUOQO010000205.1"/>
</dbReference>